<gene>
    <name evidence="9" type="ORF">BC008_29050</name>
</gene>
<evidence type="ECO:0000256" key="4">
    <source>
        <dbReference type="ARBA" id="ARBA00023078"/>
    </source>
</evidence>
<proteinExistence type="inferred from homology"/>
<keyword evidence="7" id="KW-0812">Transmembrane</keyword>
<evidence type="ECO:0000256" key="2">
    <source>
        <dbReference type="ARBA" id="ARBA00022549"/>
    </source>
</evidence>
<comment type="similarity">
    <text evidence="6">Belongs to the phycobilisome linker protein family.</text>
</comment>
<evidence type="ECO:0000313" key="9">
    <source>
        <dbReference type="EMBL" id="KST67242.1"/>
    </source>
</evidence>
<comment type="caution">
    <text evidence="9">The sequence shown here is derived from an EMBL/GenBank/DDBJ whole genome shotgun (WGS) entry which is preliminary data.</text>
</comment>
<feature type="transmembrane region" description="Helical" evidence="7">
    <location>
        <begin position="221"/>
        <end position="242"/>
    </location>
</feature>
<dbReference type="PROSITE" id="PS51445">
    <property type="entry name" value="PBS_LINKER"/>
    <property type="match status" value="1"/>
</dbReference>
<evidence type="ECO:0000259" key="8">
    <source>
        <dbReference type="PROSITE" id="PS51445"/>
    </source>
</evidence>
<dbReference type="Gene3D" id="1.10.3130.20">
    <property type="entry name" value="Phycobilisome linker domain"/>
    <property type="match status" value="1"/>
</dbReference>
<sequence>MAIPLLDYPASSQNQRVPGFEIPGDEQPRIYSTDNLPSLSDMDDLILAAYRQIFNEQQLIASNRQTSLESQLRAGQITVKDFIRGLATSDVFRSRNYNTNNNYRFVQMCIQRILGREVYDEREKLAWSIVLATKGLRGFIDDLLNSDEYLSNFGYTTIPYQRRRILPQRNQGELPFARMARYDSFYRDKLPPSSGKMLSIYDPYAPFNFEKFIQEIDLKRVAGVLLLFAGVAVLTLLISYGANTGV</sequence>
<dbReference type="EMBL" id="LMTZ01000089">
    <property type="protein sequence ID" value="KST67242.1"/>
    <property type="molecule type" value="Genomic_DNA"/>
</dbReference>
<evidence type="ECO:0000256" key="5">
    <source>
        <dbReference type="ARBA" id="ARBA00023136"/>
    </source>
</evidence>
<dbReference type="OrthoDB" id="448032at2"/>
<organism evidence="9 10">
    <name type="scientific">Mastigocoleus testarum BC008</name>
    <dbReference type="NCBI Taxonomy" id="371196"/>
    <lineage>
        <taxon>Bacteria</taxon>
        <taxon>Bacillati</taxon>
        <taxon>Cyanobacteriota</taxon>
        <taxon>Cyanophyceae</taxon>
        <taxon>Nostocales</taxon>
        <taxon>Hapalosiphonaceae</taxon>
        <taxon>Mastigocoleus</taxon>
    </lineage>
</organism>
<keyword evidence="4" id="KW-0793">Thylakoid</keyword>
<evidence type="ECO:0000256" key="3">
    <source>
        <dbReference type="ARBA" id="ARBA00022738"/>
    </source>
</evidence>
<keyword evidence="7" id="KW-1133">Transmembrane helix</keyword>
<dbReference type="PANTHER" id="PTHR34011">
    <property type="entry name" value="PHYCOBILISOME 32.1 KDA LINKER POLYPEPTIDE, PHYCOCYANIN-ASSOCIATED, ROD 2-RELATED"/>
    <property type="match status" value="1"/>
</dbReference>
<dbReference type="GO" id="GO:0030089">
    <property type="term" value="C:phycobilisome"/>
    <property type="evidence" value="ECO:0007669"/>
    <property type="project" value="UniProtKB-UniRule"/>
</dbReference>
<reference evidence="9 10" key="1">
    <citation type="journal article" date="2015" name="Genome Announc.">
        <title>Draft Genome of the Euendolithic (true boring) Cyanobacterium Mastigocoleus testarum strain BC008.</title>
        <authorList>
            <person name="Guida B.S."/>
            <person name="Garcia-Pichel F."/>
        </authorList>
    </citation>
    <scope>NUCLEOTIDE SEQUENCE [LARGE SCALE GENOMIC DNA]</scope>
    <source>
        <strain evidence="9 10">BC008</strain>
    </source>
</reference>
<dbReference type="Pfam" id="PF00427">
    <property type="entry name" value="PBS_linker_poly"/>
    <property type="match status" value="1"/>
</dbReference>
<comment type="subcellular location">
    <subcellularLocation>
        <location evidence="1">Endomembrane system</location>
    </subcellularLocation>
</comment>
<dbReference type="RefSeq" id="WP_027840161.1">
    <property type="nucleotide sequence ID" value="NZ_LMTZ01000089.1"/>
</dbReference>
<keyword evidence="5 7" id="KW-0472">Membrane</keyword>
<name>A0A0V7ZS09_9CYAN</name>
<dbReference type="InterPro" id="IPR038255">
    <property type="entry name" value="PBS_linker_sf"/>
</dbReference>
<dbReference type="GO" id="GO:0015979">
    <property type="term" value="P:photosynthesis"/>
    <property type="evidence" value="ECO:0007669"/>
    <property type="project" value="InterPro"/>
</dbReference>
<evidence type="ECO:0000313" key="10">
    <source>
        <dbReference type="Proteomes" id="UP000053372"/>
    </source>
</evidence>
<protein>
    <submittedName>
        <fullName evidence="9">Phycobilisome rod-core linker polypeptide CpcG</fullName>
    </submittedName>
</protein>
<dbReference type="InterPro" id="IPR001297">
    <property type="entry name" value="PBS_linker_dom"/>
</dbReference>
<evidence type="ECO:0000256" key="1">
    <source>
        <dbReference type="ARBA" id="ARBA00004308"/>
    </source>
</evidence>
<dbReference type="GO" id="GO:0012505">
    <property type="term" value="C:endomembrane system"/>
    <property type="evidence" value="ECO:0007669"/>
    <property type="project" value="UniProtKB-SubCell"/>
</dbReference>
<keyword evidence="3 6" id="KW-0605">Phycobilisome</keyword>
<accession>A0A0V7ZS09</accession>
<dbReference type="AlphaFoldDB" id="A0A0V7ZS09"/>
<keyword evidence="2" id="KW-0042">Antenna complex</keyword>
<evidence type="ECO:0000256" key="7">
    <source>
        <dbReference type="SAM" id="Phobius"/>
    </source>
</evidence>
<dbReference type="Proteomes" id="UP000053372">
    <property type="component" value="Unassembled WGS sequence"/>
</dbReference>
<feature type="domain" description="PBS-linker" evidence="8">
    <location>
        <begin position="11"/>
        <end position="194"/>
    </location>
</feature>
<keyword evidence="10" id="KW-1185">Reference proteome</keyword>
<evidence type="ECO:0000256" key="6">
    <source>
        <dbReference type="PROSITE-ProRule" id="PRU00775"/>
    </source>
</evidence>